<name>A0A9P0ILM9_APHGO</name>
<dbReference type="EMBL" id="OU899034">
    <property type="protein sequence ID" value="CAH1708152.1"/>
    <property type="molecule type" value="Genomic_DNA"/>
</dbReference>
<proteinExistence type="predicted"/>
<evidence type="ECO:0000313" key="3">
    <source>
        <dbReference type="Proteomes" id="UP001154329"/>
    </source>
</evidence>
<organism evidence="2 3">
    <name type="scientific">Aphis gossypii</name>
    <name type="common">Cotton aphid</name>
    <dbReference type="NCBI Taxonomy" id="80765"/>
    <lineage>
        <taxon>Eukaryota</taxon>
        <taxon>Metazoa</taxon>
        <taxon>Ecdysozoa</taxon>
        <taxon>Arthropoda</taxon>
        <taxon>Hexapoda</taxon>
        <taxon>Insecta</taxon>
        <taxon>Pterygota</taxon>
        <taxon>Neoptera</taxon>
        <taxon>Paraneoptera</taxon>
        <taxon>Hemiptera</taxon>
        <taxon>Sternorrhyncha</taxon>
        <taxon>Aphidomorpha</taxon>
        <taxon>Aphidoidea</taxon>
        <taxon>Aphididae</taxon>
        <taxon>Aphidini</taxon>
        <taxon>Aphis</taxon>
        <taxon>Aphis</taxon>
    </lineage>
</organism>
<sequence>MNSVMAGNSCALRRAPMPPPERRARIRTPRTRPPCFSRYFSRPAPDGRGHGTTSRPPRRFNRSVATKTAAKADKRPFRDGYCSRAGRPVGVGGDGRDGRTAAALATGRGTRWPATSARERYCVSRADVNHSADREKHTIQYVYIRPAPLQFFFSNSATFRRPEMRKFFEFLSGASK</sequence>
<dbReference type="Proteomes" id="UP001154329">
    <property type="component" value="Chromosome 1"/>
</dbReference>
<dbReference type="AlphaFoldDB" id="A0A9P0ILM9"/>
<gene>
    <name evidence="2" type="ORF">APHIGO_LOCUS298</name>
</gene>
<accession>A0A9P0ILM9</accession>
<feature type="region of interest" description="Disordered" evidence="1">
    <location>
        <begin position="1"/>
        <end position="97"/>
    </location>
</feature>
<protein>
    <submittedName>
        <fullName evidence="2">Uncharacterized protein</fullName>
    </submittedName>
</protein>
<reference evidence="2" key="2">
    <citation type="submission" date="2022-10" db="EMBL/GenBank/DDBJ databases">
        <authorList>
            <consortium name="ENA_rothamsted_submissions"/>
            <consortium name="culmorum"/>
            <person name="King R."/>
        </authorList>
    </citation>
    <scope>NUCLEOTIDE SEQUENCE</scope>
</reference>
<evidence type="ECO:0000256" key="1">
    <source>
        <dbReference type="SAM" id="MobiDB-lite"/>
    </source>
</evidence>
<reference evidence="2" key="1">
    <citation type="submission" date="2022-02" db="EMBL/GenBank/DDBJ databases">
        <authorList>
            <person name="King R."/>
        </authorList>
    </citation>
    <scope>NUCLEOTIDE SEQUENCE</scope>
</reference>
<keyword evidence="3" id="KW-1185">Reference proteome</keyword>
<evidence type="ECO:0000313" key="2">
    <source>
        <dbReference type="EMBL" id="CAH1708152.1"/>
    </source>
</evidence>